<evidence type="ECO:0008006" key="5">
    <source>
        <dbReference type="Google" id="ProtNLM"/>
    </source>
</evidence>
<accession>A0A4Q9Q3R1</accession>
<gene>
    <name evidence="3" type="ORF">BD310DRAFT_872872</name>
</gene>
<proteinExistence type="predicted"/>
<feature type="signal peptide" evidence="2">
    <location>
        <begin position="1"/>
        <end position="21"/>
    </location>
</feature>
<sequence length="268" mass="27364">MFPTAMHAMFFLLALAVTTLAKPLAFNPRDAISPPITNPTAQTVWKAGDTQTVTWDLSGLNGAQPSNPQAQIILGTFTNGEEHLLLDTVLASGFNILDGNVTLTVPTVTTGSDYIVCLFGSSGDISPPFTIVGTDASSSSFAPTTQADAASSSRRFPPHQTTHPTTSVSLPPTVIQTTIPSSASSPLTTWSSTSIFFPSGTPSSAVSGSTQPTATATSPSNSTTGTSASSTSTITGAVGTGNSGARTTVAGLHLWSAIVGTLAFWVLL</sequence>
<keyword evidence="2" id="KW-0732">Signal</keyword>
<name>A0A4Q9Q3R1_9APHY</name>
<evidence type="ECO:0000313" key="3">
    <source>
        <dbReference type="EMBL" id="TBU61933.1"/>
    </source>
</evidence>
<evidence type="ECO:0000256" key="2">
    <source>
        <dbReference type="SAM" id="SignalP"/>
    </source>
</evidence>
<feature type="region of interest" description="Disordered" evidence="1">
    <location>
        <begin position="201"/>
        <end position="232"/>
    </location>
</feature>
<feature type="region of interest" description="Disordered" evidence="1">
    <location>
        <begin position="137"/>
        <end position="173"/>
    </location>
</feature>
<organism evidence="3 4">
    <name type="scientific">Dichomitus squalens</name>
    <dbReference type="NCBI Taxonomy" id="114155"/>
    <lineage>
        <taxon>Eukaryota</taxon>
        <taxon>Fungi</taxon>
        <taxon>Dikarya</taxon>
        <taxon>Basidiomycota</taxon>
        <taxon>Agaricomycotina</taxon>
        <taxon>Agaricomycetes</taxon>
        <taxon>Polyporales</taxon>
        <taxon>Polyporaceae</taxon>
        <taxon>Dichomitus</taxon>
    </lineage>
</organism>
<dbReference type="Proteomes" id="UP000292082">
    <property type="component" value="Unassembled WGS sequence"/>
</dbReference>
<protein>
    <recommendedName>
        <fullName evidence="5">Ser-Thr-rich glycosyl-phosphatidyl-inositol-anchored membrane family-domain-containing protein</fullName>
    </recommendedName>
</protein>
<evidence type="ECO:0000256" key="1">
    <source>
        <dbReference type="SAM" id="MobiDB-lite"/>
    </source>
</evidence>
<feature type="compositionally biased region" description="Low complexity" evidence="1">
    <location>
        <begin position="207"/>
        <end position="232"/>
    </location>
</feature>
<feature type="chain" id="PRO_5020262894" description="Ser-Thr-rich glycosyl-phosphatidyl-inositol-anchored membrane family-domain-containing protein" evidence="2">
    <location>
        <begin position="22"/>
        <end position="268"/>
    </location>
</feature>
<evidence type="ECO:0000313" key="4">
    <source>
        <dbReference type="Proteomes" id="UP000292082"/>
    </source>
</evidence>
<dbReference type="EMBL" id="ML145096">
    <property type="protein sequence ID" value="TBU61933.1"/>
    <property type="molecule type" value="Genomic_DNA"/>
</dbReference>
<dbReference type="AlphaFoldDB" id="A0A4Q9Q3R1"/>
<reference evidence="3 4" key="1">
    <citation type="submission" date="2019-01" db="EMBL/GenBank/DDBJ databases">
        <title>Draft genome sequences of three monokaryotic isolates of the white-rot basidiomycete fungus Dichomitus squalens.</title>
        <authorList>
            <consortium name="DOE Joint Genome Institute"/>
            <person name="Lopez S.C."/>
            <person name="Andreopoulos B."/>
            <person name="Pangilinan J."/>
            <person name="Lipzen A."/>
            <person name="Riley R."/>
            <person name="Ahrendt S."/>
            <person name="Ng V."/>
            <person name="Barry K."/>
            <person name="Daum C."/>
            <person name="Grigoriev I.V."/>
            <person name="Hilden K.S."/>
            <person name="Makela M.R."/>
            <person name="de Vries R.P."/>
        </authorList>
    </citation>
    <scope>NUCLEOTIDE SEQUENCE [LARGE SCALE GENOMIC DNA]</scope>
    <source>
        <strain evidence="3 4">CBS 464.89</strain>
    </source>
</reference>
<keyword evidence="4" id="KW-1185">Reference proteome</keyword>